<comment type="caution">
    <text evidence="1">The sequence shown here is derived from an EMBL/GenBank/DDBJ whole genome shotgun (WGS) entry which is preliminary data.</text>
</comment>
<proteinExistence type="predicted"/>
<dbReference type="AlphaFoldDB" id="A0A644YRC9"/>
<sequence length="102" mass="10776">MGGQPNVRLLSGVASVGADYGGEGRADGRAACICFWRAGGSVGAGRRLPVKESNQGQMPAVDCIFLTPRLNGTGYVCAALTELLCHTRGTCKFQKPRRLRHG</sequence>
<organism evidence="1">
    <name type="scientific">bioreactor metagenome</name>
    <dbReference type="NCBI Taxonomy" id="1076179"/>
    <lineage>
        <taxon>unclassified sequences</taxon>
        <taxon>metagenomes</taxon>
        <taxon>ecological metagenomes</taxon>
    </lineage>
</organism>
<dbReference type="EMBL" id="VSSQ01005910">
    <property type="protein sequence ID" value="MPM30859.1"/>
    <property type="molecule type" value="Genomic_DNA"/>
</dbReference>
<gene>
    <name evidence="1" type="ORF">SDC9_77410</name>
</gene>
<reference evidence="1" key="1">
    <citation type="submission" date="2019-08" db="EMBL/GenBank/DDBJ databases">
        <authorList>
            <person name="Kucharzyk K."/>
            <person name="Murdoch R.W."/>
            <person name="Higgins S."/>
            <person name="Loffler F."/>
        </authorList>
    </citation>
    <scope>NUCLEOTIDE SEQUENCE</scope>
</reference>
<accession>A0A644YRC9</accession>
<protein>
    <submittedName>
        <fullName evidence="1">Uncharacterized protein</fullName>
    </submittedName>
</protein>
<name>A0A644YRC9_9ZZZZ</name>
<evidence type="ECO:0000313" key="1">
    <source>
        <dbReference type="EMBL" id="MPM30859.1"/>
    </source>
</evidence>